<dbReference type="PANTHER" id="PTHR44757">
    <property type="entry name" value="DIGUANYLATE CYCLASE DGCP"/>
    <property type="match status" value="1"/>
</dbReference>
<dbReference type="EMBL" id="CP062803">
    <property type="protein sequence ID" value="QOT76597.1"/>
    <property type="molecule type" value="Genomic_DNA"/>
</dbReference>
<feature type="domain" description="GGDEF" evidence="2">
    <location>
        <begin position="367"/>
        <end position="500"/>
    </location>
</feature>
<dbReference type="CDD" id="cd00130">
    <property type="entry name" value="PAS"/>
    <property type="match status" value="1"/>
</dbReference>
<name>A0A643FXR3_9BURK</name>
<dbReference type="InterPro" id="IPR029787">
    <property type="entry name" value="Nucleotide_cyclase"/>
</dbReference>
<dbReference type="Pfam" id="PF00990">
    <property type="entry name" value="GGDEF"/>
    <property type="match status" value="1"/>
</dbReference>
<dbReference type="PROSITE" id="PS50887">
    <property type="entry name" value="GGDEF"/>
    <property type="match status" value="1"/>
</dbReference>
<dbReference type="CDD" id="cd01948">
    <property type="entry name" value="EAL"/>
    <property type="match status" value="1"/>
</dbReference>
<dbReference type="InterPro" id="IPR003018">
    <property type="entry name" value="GAF"/>
</dbReference>
<dbReference type="CDD" id="cd01949">
    <property type="entry name" value="GGDEF"/>
    <property type="match status" value="1"/>
</dbReference>
<dbReference type="PROSITE" id="PS50883">
    <property type="entry name" value="EAL"/>
    <property type="match status" value="1"/>
</dbReference>
<dbReference type="Pfam" id="PF13185">
    <property type="entry name" value="GAF_2"/>
    <property type="match status" value="1"/>
</dbReference>
<dbReference type="Gene3D" id="3.30.450.20">
    <property type="entry name" value="PAS domain"/>
    <property type="match status" value="1"/>
</dbReference>
<dbReference type="InterPro" id="IPR035965">
    <property type="entry name" value="PAS-like_dom_sf"/>
</dbReference>
<dbReference type="Gene3D" id="3.30.70.270">
    <property type="match status" value="1"/>
</dbReference>
<dbReference type="NCBIfam" id="TIGR00254">
    <property type="entry name" value="GGDEF"/>
    <property type="match status" value="1"/>
</dbReference>
<evidence type="ECO:0000259" key="1">
    <source>
        <dbReference type="PROSITE" id="PS50883"/>
    </source>
</evidence>
<dbReference type="InterPro" id="IPR000014">
    <property type="entry name" value="PAS"/>
</dbReference>
<evidence type="ECO:0000313" key="3">
    <source>
        <dbReference type="EMBL" id="QOT76597.1"/>
    </source>
</evidence>
<dbReference type="SMART" id="SM00065">
    <property type="entry name" value="GAF"/>
    <property type="match status" value="1"/>
</dbReference>
<gene>
    <name evidence="3" type="ORF">F7R26_000315</name>
</gene>
<dbReference type="SUPFAM" id="SSF55073">
    <property type="entry name" value="Nucleotide cyclase"/>
    <property type="match status" value="1"/>
</dbReference>
<dbReference type="AlphaFoldDB" id="A0A643FXR3"/>
<dbReference type="InterPro" id="IPR012226">
    <property type="entry name" value="Diguanyl_cyclase/Pdiesterase"/>
</dbReference>
<dbReference type="InterPro" id="IPR043128">
    <property type="entry name" value="Rev_trsase/Diguanyl_cyclase"/>
</dbReference>
<dbReference type="Pfam" id="PF13188">
    <property type="entry name" value="PAS_8"/>
    <property type="match status" value="1"/>
</dbReference>
<feature type="domain" description="EAL" evidence="1">
    <location>
        <begin position="509"/>
        <end position="762"/>
    </location>
</feature>
<dbReference type="SMART" id="SM00052">
    <property type="entry name" value="EAL"/>
    <property type="match status" value="1"/>
</dbReference>
<dbReference type="PANTHER" id="PTHR44757:SF2">
    <property type="entry name" value="BIOFILM ARCHITECTURE MAINTENANCE PROTEIN MBAA"/>
    <property type="match status" value="1"/>
</dbReference>
<dbReference type="GeneID" id="98399319"/>
<dbReference type="Proteomes" id="UP000397656">
    <property type="component" value="Chromosome 1"/>
</dbReference>
<dbReference type="SUPFAM" id="SSF55781">
    <property type="entry name" value="GAF domain-like"/>
    <property type="match status" value="1"/>
</dbReference>
<evidence type="ECO:0000313" key="4">
    <source>
        <dbReference type="Proteomes" id="UP000397656"/>
    </source>
</evidence>
<organism evidence="3 4">
    <name type="scientific">Cupriavidus basilensis</name>
    <dbReference type="NCBI Taxonomy" id="68895"/>
    <lineage>
        <taxon>Bacteria</taxon>
        <taxon>Pseudomonadati</taxon>
        <taxon>Pseudomonadota</taxon>
        <taxon>Betaproteobacteria</taxon>
        <taxon>Burkholderiales</taxon>
        <taxon>Burkholderiaceae</taxon>
        <taxon>Cupriavidus</taxon>
    </lineage>
</organism>
<dbReference type="InterPro" id="IPR029016">
    <property type="entry name" value="GAF-like_dom_sf"/>
</dbReference>
<dbReference type="InterPro" id="IPR000160">
    <property type="entry name" value="GGDEF_dom"/>
</dbReference>
<dbReference type="PIRSF" id="PIRSF005925">
    <property type="entry name" value="Dos"/>
    <property type="match status" value="1"/>
</dbReference>
<dbReference type="InterPro" id="IPR035919">
    <property type="entry name" value="EAL_sf"/>
</dbReference>
<sequence length="768" mass="82827">MKESPVPADSGDAASLPTSRPPSDLADEMLAFEQTVLRLITRNMPLPALLAEVCRRAEAMLGEGPSCSILLLNADGTHAKFGAAPSLPDAFSAAIDGLQIGPGAGSCGTAMFERRMVVVEDIATDPLWSDYRQLALPIGLRACWSMPFLDDAGKVLGAFAVYYRVPRRPTAKEETILRTIGQSVGLAVHQDAIAQRLVQSEEHHRFVVDLLSEGILVLTPGGIVLACNPSAQRMFRSATSLVGSNIYGKVARSFHDGGSPIAFQDLPTSRVIATGQPVLGQVIGHELIHGEIIWVSENVVPIIKPGETAPGSLLVSFVDIGPVRDATQRLKYLATRDSLTGLFNRGYLADRMTEILAPGDNDGQDPLRVAIVYVDLDGFKLVNDSAGHETGDALLRSVAQRLTRCVRDDDTLARVGGDEFVIVIRGYRSTEELAALATRLLESIAQPFTLGENAYFVGASIGISLFPEDGRDAATLLRNADSAMYYAKQLGRNSFQFFTASLNLRMQRRFAVEQSLRRALSAGEFNVVYQPIVDGQSASAVGAEALLRWHSSELGHVSPEEFIPVAEETGMIVAIGQWVLERACAQAAEWRRTIAPDLSIAVNLSPRQINAGLAQMVQGCLTRAGLEPSALELEITEGLLMMDSETVMPALTSLARTGVRISVDDFGTGYSSLSYLTRFPLHNLKIDRSFVAGLPDNRDCTAITHAVVAMAHSLGMSVTAEGVETPEQAAYLRSLGCERQQGFLFCRPVEPEEFAHRLGELGSAADAR</sequence>
<dbReference type="InterPro" id="IPR001633">
    <property type="entry name" value="EAL_dom"/>
</dbReference>
<dbReference type="Gene3D" id="3.30.450.40">
    <property type="match status" value="1"/>
</dbReference>
<proteinExistence type="predicted"/>
<dbReference type="Pfam" id="PF00563">
    <property type="entry name" value="EAL"/>
    <property type="match status" value="1"/>
</dbReference>
<evidence type="ECO:0000259" key="2">
    <source>
        <dbReference type="PROSITE" id="PS50887"/>
    </source>
</evidence>
<dbReference type="InterPro" id="IPR052155">
    <property type="entry name" value="Biofilm_reg_signaling"/>
</dbReference>
<dbReference type="RefSeq" id="WP_150985386.1">
    <property type="nucleotide sequence ID" value="NZ_CP062803.1"/>
</dbReference>
<protein>
    <submittedName>
        <fullName evidence="3">EAL domain-containing protein</fullName>
    </submittedName>
</protein>
<dbReference type="SUPFAM" id="SSF55785">
    <property type="entry name" value="PYP-like sensor domain (PAS domain)"/>
    <property type="match status" value="1"/>
</dbReference>
<dbReference type="SMART" id="SM00267">
    <property type="entry name" value="GGDEF"/>
    <property type="match status" value="1"/>
</dbReference>
<dbReference type="SUPFAM" id="SSF141868">
    <property type="entry name" value="EAL domain-like"/>
    <property type="match status" value="1"/>
</dbReference>
<accession>A0A643FXR3</accession>
<reference evidence="3 4" key="1">
    <citation type="submission" date="2020-10" db="EMBL/GenBank/DDBJ databases">
        <title>Complete genome sequence of Cupriavidus basilensis CCUG 49340T.</title>
        <authorList>
            <person name="Salva-Serra F."/>
            <person name="Donoso R.A."/>
            <person name="Cho K.H."/>
            <person name="Yoo J.A."/>
            <person name="Lee K."/>
            <person name="Yoon S.-H."/>
            <person name="Perez-Pantoja D."/>
            <person name="Moore E.R.B."/>
        </authorList>
    </citation>
    <scope>NUCLEOTIDE SEQUENCE [LARGE SCALE GENOMIC DNA]</scope>
    <source>
        <strain evidence="4">CCUG 49340</strain>
    </source>
</reference>
<dbReference type="Gene3D" id="3.20.20.450">
    <property type="entry name" value="EAL domain"/>
    <property type="match status" value="1"/>
</dbReference>